<evidence type="ECO:0000313" key="3">
    <source>
        <dbReference type="Proteomes" id="UP000318825"/>
    </source>
</evidence>
<feature type="transmembrane region" description="Helical" evidence="1">
    <location>
        <begin position="140"/>
        <end position="158"/>
    </location>
</feature>
<proteinExistence type="predicted"/>
<dbReference type="AlphaFoldDB" id="A0A4Y3WI95"/>
<accession>A0A4Y3WI95</accession>
<keyword evidence="1" id="KW-1133">Transmembrane helix</keyword>
<feature type="transmembrane region" description="Helical" evidence="1">
    <location>
        <begin position="80"/>
        <end position="100"/>
    </location>
</feature>
<keyword evidence="1" id="KW-0472">Membrane</keyword>
<evidence type="ECO:0000256" key="1">
    <source>
        <dbReference type="SAM" id="Phobius"/>
    </source>
</evidence>
<protein>
    <submittedName>
        <fullName evidence="2">Uncharacterized protein</fullName>
    </submittedName>
</protein>
<keyword evidence="1" id="KW-0812">Transmembrane</keyword>
<organism evidence="2 3">
    <name type="scientific">Nitrobacter winogradskyi</name>
    <name type="common">Nitrobacter agilis</name>
    <dbReference type="NCBI Taxonomy" id="913"/>
    <lineage>
        <taxon>Bacteria</taxon>
        <taxon>Pseudomonadati</taxon>
        <taxon>Pseudomonadota</taxon>
        <taxon>Alphaproteobacteria</taxon>
        <taxon>Hyphomicrobiales</taxon>
        <taxon>Nitrobacteraceae</taxon>
        <taxon>Nitrobacter</taxon>
    </lineage>
</organism>
<dbReference type="Proteomes" id="UP000318825">
    <property type="component" value="Unassembled WGS sequence"/>
</dbReference>
<evidence type="ECO:0000313" key="2">
    <source>
        <dbReference type="EMBL" id="GEC17619.1"/>
    </source>
</evidence>
<gene>
    <name evidence="2" type="ORF">NWI01_35110</name>
</gene>
<feature type="transmembrane region" description="Helical" evidence="1">
    <location>
        <begin position="170"/>
        <end position="189"/>
    </location>
</feature>
<sequence length="220" mass="24507">MPVVAPKFINAEPDIVLPVLLFSAFCVWRHGTRDKGITTRTMALYQRFDRPRRPDQGPQEVAYFTLGVGAYILLRQRDQIPGFIAAHIAAGFVIGGWYGLVYQPGDADTWKAHSRLTQTTDGMATVFGHLDFAKSLAVEFLPGSILIGPAIMIAVVRWRDRRRDMRDDLLLAAVLYSVACTLVLLFWPGKVAARYAMPGTMTLAVICGLMFENWRHSPPG</sequence>
<comment type="caution">
    <text evidence="2">The sequence shown here is derived from an EMBL/GenBank/DDBJ whole genome shotgun (WGS) entry which is preliminary data.</text>
</comment>
<feature type="transmembrane region" description="Helical" evidence="1">
    <location>
        <begin position="15"/>
        <end position="32"/>
    </location>
</feature>
<name>A0A4Y3WI95_NITWI</name>
<reference evidence="2 3" key="1">
    <citation type="submission" date="2019-06" db="EMBL/GenBank/DDBJ databases">
        <title>Whole genome shotgun sequence of Nitrobacter winogradskyi NBRC 14297.</title>
        <authorList>
            <person name="Hosoyama A."/>
            <person name="Uohara A."/>
            <person name="Ohji S."/>
            <person name="Ichikawa N."/>
        </authorList>
    </citation>
    <scope>NUCLEOTIDE SEQUENCE [LARGE SCALE GENOMIC DNA]</scope>
    <source>
        <strain evidence="2 3">NBRC 14297</strain>
    </source>
</reference>
<dbReference type="EMBL" id="BJNF01000123">
    <property type="protein sequence ID" value="GEC17619.1"/>
    <property type="molecule type" value="Genomic_DNA"/>
</dbReference>